<dbReference type="SUPFAM" id="SSF57196">
    <property type="entry name" value="EGF/Laminin"/>
    <property type="match status" value="1"/>
</dbReference>
<reference evidence="7 8" key="1">
    <citation type="submission" date="2019-01" db="EMBL/GenBank/DDBJ databases">
        <title>A draft genome assembly of the solar-powered sea slug Elysia chlorotica.</title>
        <authorList>
            <person name="Cai H."/>
            <person name="Li Q."/>
            <person name="Fang X."/>
            <person name="Li J."/>
            <person name="Curtis N.E."/>
            <person name="Altenburger A."/>
            <person name="Shibata T."/>
            <person name="Feng M."/>
            <person name="Maeda T."/>
            <person name="Schwartz J.A."/>
            <person name="Shigenobu S."/>
            <person name="Lundholm N."/>
            <person name="Nishiyama T."/>
            <person name="Yang H."/>
            <person name="Hasebe M."/>
            <person name="Li S."/>
            <person name="Pierce S.K."/>
            <person name="Wang J."/>
        </authorList>
    </citation>
    <scope>NUCLEOTIDE SEQUENCE [LARGE SCALE GENOMIC DNA]</scope>
    <source>
        <strain evidence="7">EC2010</strain>
        <tissue evidence="7">Whole organism of an adult</tissue>
    </source>
</reference>
<comment type="caution">
    <text evidence="7">The sequence shown here is derived from an EMBL/GenBank/DDBJ whole genome shotgun (WGS) entry which is preliminary data.</text>
</comment>
<dbReference type="PROSITE" id="PS01186">
    <property type="entry name" value="EGF_2"/>
    <property type="match status" value="1"/>
</dbReference>
<feature type="domain" description="EGF-like" evidence="6">
    <location>
        <begin position="33"/>
        <end position="69"/>
    </location>
</feature>
<dbReference type="CDD" id="cd00054">
    <property type="entry name" value="EGF_CA"/>
    <property type="match status" value="1"/>
</dbReference>
<dbReference type="InterPro" id="IPR000742">
    <property type="entry name" value="EGF"/>
</dbReference>
<keyword evidence="3" id="KW-0677">Repeat</keyword>
<dbReference type="STRING" id="188477.A0A433T6K3"/>
<dbReference type="SMART" id="SM00181">
    <property type="entry name" value="EGF"/>
    <property type="match status" value="1"/>
</dbReference>
<gene>
    <name evidence="7" type="ORF">EGW08_015102</name>
</gene>
<dbReference type="FunFam" id="2.10.25.10:FF:000066">
    <property type="entry name" value="FAT atypical cadherin 4"/>
    <property type="match status" value="1"/>
</dbReference>
<feature type="non-terminal residue" evidence="7">
    <location>
        <position position="269"/>
    </location>
</feature>
<dbReference type="OrthoDB" id="6146408at2759"/>
<protein>
    <recommendedName>
        <fullName evidence="6">EGF-like domain-containing protein</fullName>
    </recommendedName>
</protein>
<name>A0A433T6K3_ELYCH</name>
<dbReference type="PROSITE" id="PS00022">
    <property type="entry name" value="EGF_1"/>
    <property type="match status" value="1"/>
</dbReference>
<evidence type="ECO:0000313" key="7">
    <source>
        <dbReference type="EMBL" id="RUS77146.1"/>
    </source>
</evidence>
<evidence type="ECO:0000256" key="5">
    <source>
        <dbReference type="PROSITE-ProRule" id="PRU00076"/>
    </source>
</evidence>
<evidence type="ECO:0000256" key="4">
    <source>
        <dbReference type="ARBA" id="ARBA00023157"/>
    </source>
</evidence>
<organism evidence="7 8">
    <name type="scientific">Elysia chlorotica</name>
    <name type="common">Eastern emerald elysia</name>
    <name type="synonym">Sea slug</name>
    <dbReference type="NCBI Taxonomy" id="188477"/>
    <lineage>
        <taxon>Eukaryota</taxon>
        <taxon>Metazoa</taxon>
        <taxon>Spiralia</taxon>
        <taxon>Lophotrochozoa</taxon>
        <taxon>Mollusca</taxon>
        <taxon>Gastropoda</taxon>
        <taxon>Heterobranchia</taxon>
        <taxon>Euthyneura</taxon>
        <taxon>Panpulmonata</taxon>
        <taxon>Sacoglossa</taxon>
        <taxon>Placobranchoidea</taxon>
        <taxon>Plakobranchidae</taxon>
        <taxon>Elysia</taxon>
    </lineage>
</organism>
<evidence type="ECO:0000313" key="8">
    <source>
        <dbReference type="Proteomes" id="UP000271974"/>
    </source>
</evidence>
<dbReference type="Gene3D" id="2.10.25.10">
    <property type="entry name" value="Laminin"/>
    <property type="match status" value="1"/>
</dbReference>
<dbReference type="AlphaFoldDB" id="A0A433T6K3"/>
<dbReference type="EMBL" id="RQTK01000607">
    <property type="protein sequence ID" value="RUS77146.1"/>
    <property type="molecule type" value="Genomic_DNA"/>
</dbReference>
<feature type="disulfide bond" evidence="5">
    <location>
        <begin position="59"/>
        <end position="68"/>
    </location>
</feature>
<sequence>MSCNSPHGACLADPSVGTVQCLCEEHFSVPNCAPEPCYPNPCQNGGICQPSNKSYTCFCRLGFSGGNCSTVAVDPHPSKPSSTEVLGPSPGGTVQCTVNVPCNFPVYTTGDSSGTLPKVTTGPKSPDIAVTLNATVADNSTGLPGFTYLTPVTTISAIPGQKQLCINIGNSQDVTDSACFHVIFNDNNTSSMTVPSPLPAFPSQTNAMAKFVSPTPPDNTSLPCSDPNTGCHFLVFSEPTNSTGDCPAVSARSPGVLVFPTSAGQGDQC</sequence>
<evidence type="ECO:0000256" key="3">
    <source>
        <dbReference type="ARBA" id="ARBA00022737"/>
    </source>
</evidence>
<dbReference type="Proteomes" id="UP000271974">
    <property type="component" value="Unassembled WGS sequence"/>
</dbReference>
<evidence type="ECO:0000259" key="6">
    <source>
        <dbReference type="PROSITE" id="PS50026"/>
    </source>
</evidence>
<proteinExistence type="predicted"/>
<keyword evidence="4 5" id="KW-1015">Disulfide bond</keyword>
<accession>A0A433T6K3</accession>
<evidence type="ECO:0000256" key="1">
    <source>
        <dbReference type="ARBA" id="ARBA00022536"/>
    </source>
</evidence>
<dbReference type="PROSITE" id="PS50026">
    <property type="entry name" value="EGF_3"/>
    <property type="match status" value="1"/>
</dbReference>
<keyword evidence="2" id="KW-0732">Signal</keyword>
<keyword evidence="1 5" id="KW-0245">EGF-like domain</keyword>
<dbReference type="Pfam" id="PF00008">
    <property type="entry name" value="EGF"/>
    <property type="match status" value="1"/>
</dbReference>
<evidence type="ECO:0000256" key="2">
    <source>
        <dbReference type="ARBA" id="ARBA00022729"/>
    </source>
</evidence>
<comment type="caution">
    <text evidence="5">Lacks conserved residue(s) required for the propagation of feature annotation.</text>
</comment>
<keyword evidence="8" id="KW-1185">Reference proteome</keyword>